<name>A0A3B6IXE2_WHEAT</name>
<dbReference type="Gramene" id="TraesLDM4B03G02401560.1">
    <property type="protein sequence ID" value="TraesLDM4B03G02401560.1.CDS1"/>
    <property type="gene ID" value="TraesLDM4B03G02401560"/>
</dbReference>
<dbReference type="Proteomes" id="UP000019116">
    <property type="component" value="Chromosome 4B"/>
</dbReference>
<dbReference type="Gramene" id="TraesLAC4B03G02352940.1">
    <property type="protein sequence ID" value="TraesLAC4B03G02352940.1.CDS1"/>
    <property type="gene ID" value="TraesLAC4B03G02352940"/>
</dbReference>
<accession>A0A3B6IXE2</accession>
<sequence>MRAVSGAVVSSKPVGLRKAARVFSRFAARDASALPAGAGALVLCAAEAAAELHAFRCARVGPDGEAEAEVAPGGQERRKKRRKTGREGVSLE</sequence>
<dbReference type="Gramene" id="TraesROB_scaffold_074256_01G000300.1">
    <property type="protein sequence ID" value="TraesROB_scaffold_074256_01G000300.1"/>
    <property type="gene ID" value="TraesROB_scaffold_074256_01G000300"/>
</dbReference>
<feature type="region of interest" description="Disordered" evidence="1">
    <location>
        <begin position="64"/>
        <end position="92"/>
    </location>
</feature>
<protein>
    <submittedName>
        <fullName evidence="2">Uncharacterized protein</fullName>
    </submittedName>
</protein>
<reference evidence="2" key="1">
    <citation type="submission" date="2018-08" db="EMBL/GenBank/DDBJ databases">
        <authorList>
            <person name="Rossello M."/>
        </authorList>
    </citation>
    <scope>NUCLEOTIDE SEQUENCE [LARGE SCALE GENOMIC DNA]</scope>
    <source>
        <strain evidence="2">cv. Chinese Spring</strain>
    </source>
</reference>
<evidence type="ECO:0000256" key="1">
    <source>
        <dbReference type="SAM" id="MobiDB-lite"/>
    </source>
</evidence>
<dbReference type="Gramene" id="TraesCS4B02G356400.1">
    <property type="protein sequence ID" value="TraesCS4B02G356400.1.cds1"/>
    <property type="gene ID" value="TraesCS4B02G356400"/>
</dbReference>
<dbReference type="Gramene" id="TraesWEE_scaffold_030364_01G000300.1">
    <property type="protein sequence ID" value="TraesWEE_scaffold_030364_01G000300.1"/>
    <property type="gene ID" value="TraesWEE_scaffold_030364_01G000300"/>
</dbReference>
<keyword evidence="3" id="KW-1185">Reference proteome</keyword>
<dbReference type="Gramene" id="TraesPARA_EIv1.0_1398610.1">
    <property type="protein sequence ID" value="TraesPARA_EIv1.0_1398610.1.CDS1"/>
    <property type="gene ID" value="TraesPARA_EIv1.0_1398610"/>
</dbReference>
<dbReference type="EnsemblPlants" id="TraesCS4B02G356400.1">
    <property type="protein sequence ID" value="TraesCS4B02G356400.1.cds1"/>
    <property type="gene ID" value="TraesCS4B02G356400"/>
</dbReference>
<organism evidence="2">
    <name type="scientific">Triticum aestivum</name>
    <name type="common">Wheat</name>
    <dbReference type="NCBI Taxonomy" id="4565"/>
    <lineage>
        <taxon>Eukaryota</taxon>
        <taxon>Viridiplantae</taxon>
        <taxon>Streptophyta</taxon>
        <taxon>Embryophyta</taxon>
        <taxon>Tracheophyta</taxon>
        <taxon>Spermatophyta</taxon>
        <taxon>Magnoliopsida</taxon>
        <taxon>Liliopsida</taxon>
        <taxon>Poales</taxon>
        <taxon>Poaceae</taxon>
        <taxon>BOP clade</taxon>
        <taxon>Pooideae</taxon>
        <taxon>Triticodae</taxon>
        <taxon>Triticeae</taxon>
        <taxon>Triticinae</taxon>
        <taxon>Triticum</taxon>
    </lineage>
</organism>
<proteinExistence type="predicted"/>
<dbReference type="Gramene" id="TraesCS4B03G0924100.1">
    <property type="protein sequence ID" value="TraesCS4B03G0924100.1.CDS1"/>
    <property type="gene ID" value="TraesCS4B03G0924100"/>
</dbReference>
<dbReference type="AlphaFoldDB" id="A0A3B6IXE2"/>
<dbReference type="Gramene" id="TraesCAD_scaffold_105604_01G000300.1">
    <property type="protein sequence ID" value="TraesCAD_scaffold_105604_01G000300.1"/>
    <property type="gene ID" value="TraesCAD_scaffold_105604_01G000300"/>
</dbReference>
<evidence type="ECO:0000313" key="3">
    <source>
        <dbReference type="Proteomes" id="UP000019116"/>
    </source>
</evidence>
<evidence type="ECO:0000313" key="2">
    <source>
        <dbReference type="EnsemblPlants" id="TraesCS4B02G356400.1.cds1"/>
    </source>
</evidence>
<reference evidence="2" key="2">
    <citation type="submission" date="2018-10" db="UniProtKB">
        <authorList>
            <consortium name="EnsemblPlants"/>
        </authorList>
    </citation>
    <scope>IDENTIFICATION</scope>
</reference>
<dbReference type="Gramene" id="TraesCLE_scaffold_079827_01G000300.1">
    <property type="protein sequence ID" value="TraesCLE_scaffold_079827_01G000300.1"/>
    <property type="gene ID" value="TraesCLE_scaffold_079827_01G000300"/>
</dbReference>
<dbReference type="Gramene" id="TraesRN4B0100956200.1">
    <property type="protein sequence ID" value="TraesRN4B0100956200.1"/>
    <property type="gene ID" value="TraesRN4B0100956200"/>
</dbReference>